<dbReference type="InterPro" id="IPR006138">
    <property type="entry name" value="NADH_UQ_OxRdtase_20Kd_su"/>
</dbReference>
<feature type="compositionally biased region" description="Basic and acidic residues" evidence="7">
    <location>
        <begin position="856"/>
        <end position="867"/>
    </location>
</feature>
<dbReference type="GO" id="GO:0032981">
    <property type="term" value="P:mitochondrial respiratory chain complex I assembly"/>
    <property type="evidence" value="ECO:0007669"/>
    <property type="project" value="TreeGrafter"/>
</dbReference>
<feature type="compositionally biased region" description="Polar residues" evidence="7">
    <location>
        <begin position="801"/>
        <end position="845"/>
    </location>
</feature>
<feature type="compositionally biased region" description="Polar residues" evidence="7">
    <location>
        <begin position="1463"/>
        <end position="1472"/>
    </location>
</feature>
<dbReference type="InterPro" id="IPR008271">
    <property type="entry name" value="Ser/Thr_kinase_AS"/>
</dbReference>
<evidence type="ECO:0000256" key="3">
    <source>
        <dbReference type="ARBA" id="ARBA00022840"/>
    </source>
</evidence>
<dbReference type="PROSITE" id="PS00108">
    <property type="entry name" value="PROTEIN_KINASE_ST"/>
    <property type="match status" value="1"/>
</dbReference>
<dbReference type="HAMAP" id="MF_01356">
    <property type="entry name" value="NDH1_NuoB"/>
    <property type="match status" value="1"/>
</dbReference>
<feature type="compositionally biased region" description="Polar residues" evidence="7">
    <location>
        <begin position="1"/>
        <end position="15"/>
    </location>
</feature>
<evidence type="ECO:0000256" key="5">
    <source>
        <dbReference type="PROSITE-ProRule" id="PRU10141"/>
    </source>
</evidence>
<keyword evidence="6" id="KW-0479">Metal-binding</keyword>
<feature type="compositionally biased region" description="Polar residues" evidence="7">
    <location>
        <begin position="1349"/>
        <end position="1367"/>
    </location>
</feature>
<dbReference type="NCBIfam" id="NF005012">
    <property type="entry name" value="PRK06411.1"/>
    <property type="match status" value="1"/>
</dbReference>
<dbReference type="GO" id="GO:0005739">
    <property type="term" value="C:mitochondrion"/>
    <property type="evidence" value="ECO:0007669"/>
    <property type="project" value="GOC"/>
</dbReference>
<evidence type="ECO:0000256" key="6">
    <source>
        <dbReference type="RuleBase" id="RU004464"/>
    </source>
</evidence>
<keyword evidence="6" id="KW-0411">Iron-sulfur</keyword>
<protein>
    <recommendedName>
        <fullName evidence="8">Protein kinase domain-containing protein</fullName>
    </recommendedName>
</protein>
<dbReference type="InterPro" id="IPR017441">
    <property type="entry name" value="Protein_kinase_ATP_BS"/>
</dbReference>
<feature type="compositionally biased region" description="Polar residues" evidence="7">
    <location>
        <begin position="1188"/>
        <end position="1205"/>
    </location>
</feature>
<feature type="region of interest" description="Disordered" evidence="7">
    <location>
        <begin position="1109"/>
        <end position="1231"/>
    </location>
</feature>
<dbReference type="GO" id="GO:0046872">
    <property type="term" value="F:metal ion binding"/>
    <property type="evidence" value="ECO:0007669"/>
    <property type="project" value="UniProtKB-KW"/>
</dbReference>
<feature type="region of interest" description="Disordered" evidence="7">
    <location>
        <begin position="1"/>
        <end position="48"/>
    </location>
</feature>
<sequence length="1744" mass="191605">MPIQPTMRSTSTRLSKLQPLTIPELAYSPRDTGYASPAESDIQTPFSDHSDAHIHFKQHNPSLDPECLMSPHIPLYIAKESCDTSISPSPPQRLPPYSPSIDMSPGTPPASPSTSSFRSSKEDDKLRPSGPPRASSDQYCRTRPRNKLPISLRASAHSPRFPPDHELNSYFVREYKLEAELGSGGYGFVMTAIHRASNAEVAVKFILKEKVPDHSWIEDKTFCRLPIEIMLLRVIEHDNIVKCLGLYEDSLYFYLVQELHGTPWPKAIRDFPAPTVSSVSALPSLSPSGSADSISLSEPATPPTSAFYPRDQIPRSAGEIGSKPRPQAPRPSLPSLKAPRPQYTRRPSHDLFECIEQSEHKRLSEEQARYVLAQVVEAVHYLDYHGVTHRDLKDENLVIDRHLKVKLIDFGSAVLENPNEPRPYHTLFYGTTAYASSEILLKKPYQAPPAEVWTIGVLLSFLLTGSSPFPTVKEAIAGKIVLTDCPSNVSRESLDMMSMCLDPNPDTRATIAEVRAHPWLNSRYTRIGWSPWHGAPSVQKFVAAGSSARRVALRAPGALPERKAQRSFHASAITLQDKLPPPNHSLSATEPITTIAQRGSNQLSLETPRNSAEYVLSTVDKVANWARQSSMWPMTFGLACCAVEMMHMAAARYDQDRLGVVFRASPRQSDIMIVAGTLTNKMGPALRKVYDQMPEPRWVISMGSCANGGGYYHYSYSVVRGCDRIVPVDIYVPGCPPTAEALLYGMLQLQRKMRRSRKAVLWPSGCVAGVLPLHQLDTPPAAFHRALLSDDFSESRYPNPRANSMSSPVQDISRSYSPQNPQILSPDGQSLRSNTSQDAPRTTVSYALPPGAGQRRVVERYSLEETNQRAPSRGASAETRPTVIDSTQDPSRPAILPRTPSQEVPVSLLPSAPRHPALPALGVGTSSSKANNPNFAPPIMPLSASPGYNPPVSPKPRAFPQQPTYINPPTANPVALSTPPQEEVCVECAMRDQDMIDVDVTSPGIWDRDSDVHFEELKRGELEDEANGIVNEDPSRPRARGGRLTEQNLKLWLSVNPREPASRQVTLTTYIRSQRTLLEADALARARAMQEAKQLDNRMRDTYSQLRRSAYDTGTAPSPADDSGGVRIKPPVSPSSPNHPRSHSREVTLLENGMIVEHVDVRKEEKEARERRRKEEKRARKSSRSSVIDVNSIISTQSFNPNADSGLQPYSRYSTAGSGRPTSVLTAPLDNPRELPRAYSQASFSDIHSLGSASPRRSRFFGMRNLSTGWRSQDSLAPSGMSGSMMDMHVALQNEAYGPRVSSPIDLGTARRSQIWPPMESDNIYDEQTVQQKPPKKKKGLAKIWGMVTGSSKNQNSHGTRAPSQSYERTDDDGPLAPPPPLSYLVNRGRAGEGVRHSSTPSLPSSSPKLGFSSPGMSPPTAPSSILPSPASSRGPDVDIVEQRKSNGTTFDEDQHPSDDTVGKSQGQTVVSRNVHPVTSEPDMRRVSQSPPPPMPSFSNPTARPAGAAPPQPRPESVMSFRDKSLPPLPVEAFARPPGAGLPEARPRTMMSFNPGPLPGNGSGHDFIPPQAAFRAPEVRRQSFGGLASRPALGLQTMPIIQPVAFDDRRPFGPRYDEYGLSRRSLGRLDNVMEHPAARSSPLPAATKRRSRFGLSALLGKKSKVDVRDEPQHFPTMRRSGSEGGADDMINGYATSTSRHSAFSMGGARMSVTSRKALEDLVAQDSEFVAYRYPSNDQHLDILR</sequence>
<evidence type="ECO:0000256" key="7">
    <source>
        <dbReference type="SAM" id="MobiDB-lite"/>
    </source>
</evidence>
<comment type="similarity">
    <text evidence="1 6">Belongs to the complex I 20 kDa subunit family.</text>
</comment>
<evidence type="ECO:0000313" key="10">
    <source>
        <dbReference type="Proteomes" id="UP001362999"/>
    </source>
</evidence>
<keyword evidence="6" id="KW-0408">Iron</keyword>
<feature type="compositionally biased region" description="Pro residues" evidence="7">
    <location>
        <begin position="88"/>
        <end position="98"/>
    </location>
</feature>
<feature type="compositionally biased region" description="Basic residues" evidence="7">
    <location>
        <begin position="1171"/>
        <end position="1183"/>
    </location>
</feature>
<feature type="compositionally biased region" description="Low complexity" evidence="7">
    <location>
        <begin position="1497"/>
        <end position="1507"/>
    </location>
</feature>
<dbReference type="InterPro" id="IPR000719">
    <property type="entry name" value="Prot_kinase_dom"/>
</dbReference>
<gene>
    <name evidence="9" type="ORF">R3P38DRAFT_3303773</name>
</gene>
<feature type="region of interest" description="Disordered" evidence="7">
    <location>
        <begin position="919"/>
        <end position="978"/>
    </location>
</feature>
<dbReference type="Pfam" id="PF00069">
    <property type="entry name" value="Pkinase"/>
    <property type="match status" value="2"/>
</dbReference>
<dbReference type="InterPro" id="IPR011009">
    <property type="entry name" value="Kinase-like_dom_sf"/>
</dbReference>
<dbReference type="Pfam" id="PF01058">
    <property type="entry name" value="Oxidored_q6"/>
    <property type="match status" value="1"/>
</dbReference>
<dbReference type="PROSITE" id="PS50011">
    <property type="entry name" value="PROTEIN_KINASE_DOM"/>
    <property type="match status" value="1"/>
</dbReference>
<dbReference type="Gene3D" id="1.10.510.10">
    <property type="entry name" value="Transferase(Phosphotransferase) domain 1"/>
    <property type="match status" value="1"/>
</dbReference>
<dbReference type="GO" id="GO:0009060">
    <property type="term" value="P:aerobic respiration"/>
    <property type="evidence" value="ECO:0007669"/>
    <property type="project" value="TreeGrafter"/>
</dbReference>
<accession>A0AAW0DYN2</accession>
<reference evidence="9 10" key="1">
    <citation type="journal article" date="2024" name="J Genomics">
        <title>Draft genome sequencing and assembly of Favolaschia claudopus CIRM-BRFM 2984 isolated from oak limbs.</title>
        <authorList>
            <person name="Navarro D."/>
            <person name="Drula E."/>
            <person name="Chaduli D."/>
            <person name="Cazenave R."/>
            <person name="Ahrendt S."/>
            <person name="Wang J."/>
            <person name="Lipzen A."/>
            <person name="Daum C."/>
            <person name="Barry K."/>
            <person name="Grigoriev I.V."/>
            <person name="Favel A."/>
            <person name="Rosso M.N."/>
            <person name="Martin F."/>
        </authorList>
    </citation>
    <scope>NUCLEOTIDE SEQUENCE [LARGE SCALE GENOMIC DNA]</scope>
    <source>
        <strain evidence="9 10">CIRM-BRFM 2984</strain>
    </source>
</reference>
<feature type="region of interest" description="Disordered" evidence="7">
    <location>
        <begin position="1318"/>
        <end position="1537"/>
    </location>
</feature>
<keyword evidence="4 6" id="KW-0520">NAD</keyword>
<dbReference type="PROSITE" id="PS00107">
    <property type="entry name" value="PROTEIN_KINASE_ATP"/>
    <property type="match status" value="1"/>
</dbReference>
<comment type="caution">
    <text evidence="9">The sequence shown here is derived from an EMBL/GenBank/DDBJ whole genome shotgun (WGS) entry which is preliminary data.</text>
</comment>
<feature type="binding site" evidence="5">
    <location>
        <position position="208"/>
    </location>
    <ligand>
        <name>ATP</name>
        <dbReference type="ChEBI" id="CHEBI:30616"/>
    </ligand>
</feature>
<dbReference type="Proteomes" id="UP001362999">
    <property type="component" value="Unassembled WGS sequence"/>
</dbReference>
<dbReference type="GO" id="GO:0048038">
    <property type="term" value="F:quinone binding"/>
    <property type="evidence" value="ECO:0007669"/>
    <property type="project" value="InterPro"/>
</dbReference>
<feature type="region of interest" description="Disordered" evidence="7">
    <location>
        <begin position="794"/>
        <end position="900"/>
    </location>
</feature>
<dbReference type="PANTHER" id="PTHR11995:SF14">
    <property type="entry name" value="NADH DEHYDROGENASE [UBIQUINONE] IRON-SULFUR PROTEIN 7, MITOCHONDRIAL"/>
    <property type="match status" value="1"/>
</dbReference>
<dbReference type="Gene3D" id="3.30.200.20">
    <property type="entry name" value="Phosphorylase Kinase, domain 1"/>
    <property type="match status" value="1"/>
</dbReference>
<dbReference type="NCBIfam" id="TIGR01957">
    <property type="entry name" value="nuoB_fam"/>
    <property type="match status" value="1"/>
</dbReference>
<feature type="compositionally biased region" description="Polar residues" evidence="7">
    <location>
        <begin position="1211"/>
        <end position="1225"/>
    </location>
</feature>
<dbReference type="GO" id="GO:0008137">
    <property type="term" value="F:NADH dehydrogenase (ubiquinone) activity"/>
    <property type="evidence" value="ECO:0007669"/>
    <property type="project" value="InterPro"/>
</dbReference>
<organism evidence="9 10">
    <name type="scientific">Favolaschia claudopus</name>
    <dbReference type="NCBI Taxonomy" id="2862362"/>
    <lineage>
        <taxon>Eukaryota</taxon>
        <taxon>Fungi</taxon>
        <taxon>Dikarya</taxon>
        <taxon>Basidiomycota</taxon>
        <taxon>Agaricomycotina</taxon>
        <taxon>Agaricomycetes</taxon>
        <taxon>Agaricomycetidae</taxon>
        <taxon>Agaricales</taxon>
        <taxon>Marasmiineae</taxon>
        <taxon>Mycenaceae</taxon>
        <taxon>Favolaschia</taxon>
    </lineage>
</organism>
<dbReference type="GO" id="GO:0004672">
    <property type="term" value="F:protein kinase activity"/>
    <property type="evidence" value="ECO:0007669"/>
    <property type="project" value="InterPro"/>
</dbReference>
<dbReference type="SUPFAM" id="SSF56112">
    <property type="entry name" value="Protein kinase-like (PK-like)"/>
    <property type="match status" value="1"/>
</dbReference>
<keyword evidence="3 5" id="KW-0067">ATP-binding</keyword>
<dbReference type="Gene3D" id="3.40.50.12280">
    <property type="match status" value="1"/>
</dbReference>
<feature type="compositionally biased region" description="Basic and acidic residues" evidence="7">
    <location>
        <begin position="1453"/>
        <end position="1462"/>
    </location>
</feature>
<keyword evidence="6" id="KW-0004">4Fe-4S</keyword>
<keyword evidence="10" id="KW-1185">Reference proteome</keyword>
<evidence type="ECO:0000256" key="4">
    <source>
        <dbReference type="ARBA" id="ARBA00023027"/>
    </source>
</evidence>
<feature type="compositionally biased region" description="Polar residues" evidence="7">
    <location>
        <begin position="924"/>
        <end position="934"/>
    </location>
</feature>
<dbReference type="GO" id="GO:0015990">
    <property type="term" value="P:electron transport coupled proton transport"/>
    <property type="evidence" value="ECO:0007669"/>
    <property type="project" value="TreeGrafter"/>
</dbReference>
<dbReference type="PROSITE" id="PS01150">
    <property type="entry name" value="COMPLEX1_20K"/>
    <property type="match status" value="1"/>
</dbReference>
<evidence type="ECO:0000313" key="9">
    <source>
        <dbReference type="EMBL" id="KAK7057192.1"/>
    </source>
</evidence>
<dbReference type="PANTHER" id="PTHR11995">
    <property type="entry name" value="NADH DEHYDROGENASE"/>
    <property type="match status" value="1"/>
</dbReference>
<keyword evidence="2 5" id="KW-0547">Nucleotide-binding</keyword>
<dbReference type="SMART" id="SM00220">
    <property type="entry name" value="S_TKc"/>
    <property type="match status" value="1"/>
</dbReference>
<dbReference type="EMBL" id="JAWWNJ010000004">
    <property type="protein sequence ID" value="KAK7057192.1"/>
    <property type="molecule type" value="Genomic_DNA"/>
</dbReference>
<feature type="region of interest" description="Disordered" evidence="7">
    <location>
        <begin position="1672"/>
        <end position="1693"/>
    </location>
</feature>
<evidence type="ECO:0000256" key="1">
    <source>
        <dbReference type="ARBA" id="ARBA00009173"/>
    </source>
</evidence>
<evidence type="ECO:0000259" key="8">
    <source>
        <dbReference type="PROSITE" id="PS50011"/>
    </source>
</evidence>
<dbReference type="GO" id="GO:0005524">
    <property type="term" value="F:ATP binding"/>
    <property type="evidence" value="ECO:0007669"/>
    <property type="project" value="UniProtKB-UniRule"/>
</dbReference>
<dbReference type="SUPFAM" id="SSF56770">
    <property type="entry name" value="HydA/Nqo6-like"/>
    <property type="match status" value="1"/>
</dbReference>
<evidence type="ECO:0000256" key="2">
    <source>
        <dbReference type="ARBA" id="ARBA00022741"/>
    </source>
</evidence>
<feature type="compositionally biased region" description="Low complexity" evidence="7">
    <location>
        <begin position="1423"/>
        <end position="1433"/>
    </location>
</feature>
<name>A0AAW0DYN2_9AGAR</name>
<proteinExistence type="inferred from homology"/>
<feature type="compositionally biased region" description="Low complexity" evidence="7">
    <location>
        <begin position="1398"/>
        <end position="1416"/>
    </location>
</feature>
<dbReference type="GO" id="GO:0051539">
    <property type="term" value="F:4 iron, 4 sulfur cluster binding"/>
    <property type="evidence" value="ECO:0007669"/>
    <property type="project" value="UniProtKB-KW"/>
</dbReference>
<feature type="region of interest" description="Disordered" evidence="7">
    <location>
        <begin position="83"/>
        <end position="142"/>
    </location>
</feature>
<dbReference type="InterPro" id="IPR006137">
    <property type="entry name" value="NADH_UbQ_OxRdtase-like_20kDa"/>
</dbReference>
<dbReference type="FunFam" id="3.40.50.12280:FF:000001">
    <property type="entry name" value="NADH-quinone oxidoreductase subunit B 2"/>
    <property type="match status" value="1"/>
</dbReference>
<dbReference type="GO" id="GO:0045271">
    <property type="term" value="C:respiratory chain complex I"/>
    <property type="evidence" value="ECO:0007669"/>
    <property type="project" value="TreeGrafter"/>
</dbReference>
<feature type="compositionally biased region" description="Basic and acidic residues" evidence="7">
    <location>
        <begin position="1157"/>
        <end position="1170"/>
    </location>
</feature>
<feature type="domain" description="Protein kinase" evidence="8">
    <location>
        <begin position="175"/>
        <end position="520"/>
    </location>
</feature>
<feature type="region of interest" description="Disordered" evidence="7">
    <location>
        <begin position="290"/>
        <end position="347"/>
    </location>
</feature>